<dbReference type="Proteomes" id="UP000326289">
    <property type="component" value="Unassembled WGS sequence"/>
</dbReference>
<dbReference type="PANTHER" id="PTHR37534">
    <property type="entry name" value="TRANSCRIPTIONAL ACTIVATOR PROTEIN UGA3"/>
    <property type="match status" value="1"/>
</dbReference>
<evidence type="ECO:0000256" key="1">
    <source>
        <dbReference type="ARBA" id="ARBA00004123"/>
    </source>
</evidence>
<name>A0A5N6IUM6_9EURO</name>
<dbReference type="GO" id="GO:0008270">
    <property type="term" value="F:zinc ion binding"/>
    <property type="evidence" value="ECO:0007669"/>
    <property type="project" value="InterPro"/>
</dbReference>
<accession>A0A5N6IUM6</accession>
<dbReference type="GO" id="GO:0000981">
    <property type="term" value="F:DNA-binding transcription factor activity, RNA polymerase II-specific"/>
    <property type="evidence" value="ECO:0007669"/>
    <property type="project" value="InterPro"/>
</dbReference>
<sequence>MPCNLVINPMYIIPVHSIDFVSRLDWHLSSTPYNNVLPGQIANQDRLSPVKPLFIKPAPGRKRRKKCDEARPRCTGCTRNALDCEWPSGDNQPPDGRSRRALAPSGLSLIQLSSPVVMPAPFQSYENAYLYRYFASTILPRLVRQSSLDQTHMLRLAPQFSPLFGAMVAVAGMQLPCTAPWPTRFALQGYLHTIHSLQTSLTDITKAGCDDRVLATVILLSVFESCRSDATSTVAPHVTAAGLLLTQRRPRELRTKAAATFDRICVESFLYHASLMMIFDPLLDALTGVRNELGLPLYFDQLPSLTNQPREAILQASYKFFLLIADVTKLSRLSRPLDSAEVLKWRSLDSDLSRWIGLTVSDDMSLSICYLAIQILFQKINPDITSLERTQRVRSLLEEALRRVPLSKIDSQPPEYLLWPVAILGAVAVRSEERKVLQDFIASIVARKLGGQGAWVQERLGRIWRTATPESASPELNLVGLQVLLDGG</sequence>
<proteinExistence type="predicted"/>
<dbReference type="InterPro" id="IPR001138">
    <property type="entry name" value="Zn2Cys6_DnaBD"/>
</dbReference>
<reference evidence="7 8" key="1">
    <citation type="submission" date="2019-04" db="EMBL/GenBank/DDBJ databases">
        <title>Fungal friends and foes A comparative genomics study of 23 Aspergillus species from section Flavi.</title>
        <authorList>
            <consortium name="DOE Joint Genome Institute"/>
            <person name="Kjaerbolling I."/>
            <person name="Vesth T.C."/>
            <person name="Frisvad J.C."/>
            <person name="Nybo J.L."/>
            <person name="Theobald S."/>
            <person name="Kildgaard S."/>
            <person name="Petersen T.I."/>
            <person name="Kuo A."/>
            <person name="Sato A."/>
            <person name="Lyhne E.K."/>
            <person name="Kogle M.E."/>
            <person name="Wiebenga A."/>
            <person name="Kun R.S."/>
            <person name="Lubbers R.J."/>
            <person name="Makela M.R."/>
            <person name="Barry K."/>
            <person name="Chovatia M."/>
            <person name="Clum A."/>
            <person name="Daum C."/>
            <person name="Haridas S."/>
            <person name="He G."/>
            <person name="LaButti K."/>
            <person name="Lipzen A."/>
            <person name="Mondo S."/>
            <person name="Pangilinan J."/>
            <person name="Riley R."/>
            <person name="Salamov A."/>
            <person name="Simmons B.A."/>
            <person name="Magnuson J.K."/>
            <person name="Henrissat B."/>
            <person name="Mortensen U.H."/>
            <person name="Larsen T.O."/>
            <person name="De vries R.P."/>
            <person name="Grigoriev I.V."/>
            <person name="Machida M."/>
            <person name="Baker S.E."/>
            <person name="Andersen M.R."/>
        </authorList>
    </citation>
    <scope>NUCLEOTIDE SEQUENCE [LARGE SCALE GENOMIC DNA]</scope>
    <source>
        <strain evidence="7 8">CBS 117635</strain>
    </source>
</reference>
<dbReference type="EMBL" id="ML732831">
    <property type="protein sequence ID" value="KAB8270361.1"/>
    <property type="molecule type" value="Genomic_DNA"/>
</dbReference>
<evidence type="ECO:0000256" key="2">
    <source>
        <dbReference type="ARBA" id="ARBA00023015"/>
    </source>
</evidence>
<dbReference type="CDD" id="cd00067">
    <property type="entry name" value="GAL4"/>
    <property type="match status" value="1"/>
</dbReference>
<dbReference type="InterPro" id="IPR021858">
    <property type="entry name" value="Fun_TF"/>
</dbReference>
<keyword evidence="4" id="KW-0804">Transcription</keyword>
<comment type="subcellular location">
    <subcellularLocation>
        <location evidence="1">Nucleus</location>
    </subcellularLocation>
</comment>
<evidence type="ECO:0000256" key="3">
    <source>
        <dbReference type="ARBA" id="ARBA00023125"/>
    </source>
</evidence>
<keyword evidence="3" id="KW-0238">DNA-binding</keyword>
<evidence type="ECO:0000256" key="5">
    <source>
        <dbReference type="ARBA" id="ARBA00023242"/>
    </source>
</evidence>
<keyword evidence="5" id="KW-0539">Nucleus</keyword>
<dbReference type="Pfam" id="PF11951">
    <property type="entry name" value="Fungal_trans_2"/>
    <property type="match status" value="1"/>
</dbReference>
<dbReference type="InterPro" id="IPR036864">
    <property type="entry name" value="Zn2-C6_fun-type_DNA-bd_sf"/>
</dbReference>
<evidence type="ECO:0000313" key="7">
    <source>
        <dbReference type="EMBL" id="KAB8270361.1"/>
    </source>
</evidence>
<dbReference type="PANTHER" id="PTHR37534:SF46">
    <property type="entry name" value="ZN(II)2CYS6 TRANSCRIPTION FACTOR (EUROFUNG)"/>
    <property type="match status" value="1"/>
</dbReference>
<dbReference type="SUPFAM" id="SSF57701">
    <property type="entry name" value="Zn2/Cys6 DNA-binding domain"/>
    <property type="match status" value="1"/>
</dbReference>
<organism evidence="7 8">
    <name type="scientific">Aspergillus minisclerotigenes</name>
    <dbReference type="NCBI Taxonomy" id="656917"/>
    <lineage>
        <taxon>Eukaryota</taxon>
        <taxon>Fungi</taxon>
        <taxon>Dikarya</taxon>
        <taxon>Ascomycota</taxon>
        <taxon>Pezizomycotina</taxon>
        <taxon>Eurotiomycetes</taxon>
        <taxon>Eurotiomycetidae</taxon>
        <taxon>Eurotiales</taxon>
        <taxon>Aspergillaceae</taxon>
        <taxon>Aspergillus</taxon>
        <taxon>Aspergillus subgen. Circumdati</taxon>
    </lineage>
</organism>
<keyword evidence="2" id="KW-0805">Transcription regulation</keyword>
<evidence type="ECO:0000256" key="4">
    <source>
        <dbReference type="ARBA" id="ARBA00023163"/>
    </source>
</evidence>
<dbReference type="GO" id="GO:0009893">
    <property type="term" value="P:positive regulation of metabolic process"/>
    <property type="evidence" value="ECO:0007669"/>
    <property type="project" value="UniProtKB-ARBA"/>
</dbReference>
<feature type="domain" description="Zn(2)-C6 fungal-type" evidence="6">
    <location>
        <begin position="61"/>
        <end position="85"/>
    </location>
</feature>
<dbReference type="Pfam" id="PF00172">
    <property type="entry name" value="Zn_clus"/>
    <property type="match status" value="1"/>
</dbReference>
<keyword evidence="8" id="KW-1185">Reference proteome</keyword>
<dbReference type="GO" id="GO:0005634">
    <property type="term" value="C:nucleus"/>
    <property type="evidence" value="ECO:0007669"/>
    <property type="project" value="UniProtKB-SubCell"/>
</dbReference>
<dbReference type="Gene3D" id="4.10.240.10">
    <property type="entry name" value="Zn(2)-C6 fungal-type DNA-binding domain"/>
    <property type="match status" value="1"/>
</dbReference>
<dbReference type="AlphaFoldDB" id="A0A5N6IUM6"/>
<gene>
    <name evidence="7" type="ORF">BDV30DRAFT_250656</name>
</gene>
<evidence type="ECO:0000259" key="6">
    <source>
        <dbReference type="Pfam" id="PF00172"/>
    </source>
</evidence>
<evidence type="ECO:0000313" key="8">
    <source>
        <dbReference type="Proteomes" id="UP000326289"/>
    </source>
</evidence>
<protein>
    <submittedName>
        <fullName evidence="7">Fungal Zn binuclear cluster domain-containing protein</fullName>
    </submittedName>
</protein>
<dbReference type="GO" id="GO:0003677">
    <property type="term" value="F:DNA binding"/>
    <property type="evidence" value="ECO:0007669"/>
    <property type="project" value="UniProtKB-KW"/>
</dbReference>